<protein>
    <recommendedName>
        <fullName evidence="4">Hydrophobic surface binding protein A-domain-containing protein</fullName>
    </recommendedName>
</protein>
<evidence type="ECO:0000256" key="1">
    <source>
        <dbReference type="SAM" id="SignalP"/>
    </source>
</evidence>
<accession>A0A2G7FT69</accession>
<evidence type="ECO:0000313" key="3">
    <source>
        <dbReference type="Proteomes" id="UP000231358"/>
    </source>
</evidence>
<dbReference type="Proteomes" id="UP000231358">
    <property type="component" value="Unassembled WGS sequence"/>
</dbReference>
<evidence type="ECO:0008006" key="4">
    <source>
        <dbReference type="Google" id="ProtNLM"/>
    </source>
</evidence>
<keyword evidence="3" id="KW-1185">Reference proteome</keyword>
<proteinExistence type="predicted"/>
<dbReference type="AlphaFoldDB" id="A0A2G7FT69"/>
<gene>
    <name evidence="2" type="ORF">AARAC_003049</name>
</gene>
<name>A0A2G7FT69_9EURO</name>
<reference evidence="2 3" key="1">
    <citation type="submission" date="2017-05" db="EMBL/GenBank/DDBJ databases">
        <title>Genome sequence for an aflatoxigenic pathogen of Argentinian peanut, Aspergillus arachidicola.</title>
        <authorList>
            <person name="Moore G."/>
            <person name="Beltz S.B."/>
            <person name="Mack B.M."/>
        </authorList>
    </citation>
    <scope>NUCLEOTIDE SEQUENCE [LARGE SCALE GENOMIC DNA]</scope>
    <source>
        <strain evidence="2 3">CBS 117610</strain>
    </source>
</reference>
<keyword evidence="1" id="KW-0732">Signal</keyword>
<comment type="caution">
    <text evidence="2">The sequence shown here is derived from an EMBL/GenBank/DDBJ whole genome shotgun (WGS) entry which is preliminary data.</text>
</comment>
<dbReference type="EMBL" id="NEXV01000424">
    <property type="protein sequence ID" value="PIG83817.1"/>
    <property type="molecule type" value="Genomic_DNA"/>
</dbReference>
<sequence>MKFTGLIASLAAVSAASAAAIPTAALQPTLNQLSGVLGNIDGTLGNVLSGADVSGLVQVQDALRQIQGELNKLTGTVSQRSAVGNELSTVGNVVSPVTATVGGVVQPVAGTVNSAVGTAEGLVDGALPGTTKAVGVKRQVGQLTSVATTLVSQVKDETLDAAGVEHILDLVQESKLTNTKHSLKLY</sequence>
<feature type="chain" id="PRO_5013969990" description="Hydrophobic surface binding protein A-domain-containing protein" evidence="1">
    <location>
        <begin position="19"/>
        <end position="186"/>
    </location>
</feature>
<organism evidence="2 3">
    <name type="scientific">Aspergillus arachidicola</name>
    <dbReference type="NCBI Taxonomy" id="656916"/>
    <lineage>
        <taxon>Eukaryota</taxon>
        <taxon>Fungi</taxon>
        <taxon>Dikarya</taxon>
        <taxon>Ascomycota</taxon>
        <taxon>Pezizomycotina</taxon>
        <taxon>Eurotiomycetes</taxon>
        <taxon>Eurotiomycetidae</taxon>
        <taxon>Eurotiales</taxon>
        <taxon>Aspergillaceae</taxon>
        <taxon>Aspergillus</taxon>
        <taxon>Aspergillus subgen. Circumdati</taxon>
    </lineage>
</organism>
<evidence type="ECO:0000313" key="2">
    <source>
        <dbReference type="EMBL" id="PIG83817.1"/>
    </source>
</evidence>
<dbReference type="STRING" id="656916.A0A2G7FT69"/>
<feature type="signal peptide" evidence="1">
    <location>
        <begin position="1"/>
        <end position="18"/>
    </location>
</feature>